<comment type="similarity">
    <text evidence="1">Belongs to the sulfotransferase 1 family.</text>
</comment>
<proteinExistence type="inferred from homology"/>
<evidence type="ECO:0000256" key="2">
    <source>
        <dbReference type="ARBA" id="ARBA00022679"/>
    </source>
</evidence>
<dbReference type="Pfam" id="PF00685">
    <property type="entry name" value="Sulfotransfer_1"/>
    <property type="match status" value="1"/>
</dbReference>
<organism evidence="4 5">
    <name type="scientific">Oceanibacterium hippocampi</name>
    <dbReference type="NCBI Taxonomy" id="745714"/>
    <lineage>
        <taxon>Bacteria</taxon>
        <taxon>Pseudomonadati</taxon>
        <taxon>Pseudomonadota</taxon>
        <taxon>Alphaproteobacteria</taxon>
        <taxon>Sneathiellales</taxon>
        <taxon>Sneathiellaceae</taxon>
        <taxon>Oceanibacterium</taxon>
    </lineage>
</organism>
<feature type="domain" description="Sulfotransferase" evidence="3">
    <location>
        <begin position="46"/>
        <end position="293"/>
    </location>
</feature>
<evidence type="ECO:0000256" key="1">
    <source>
        <dbReference type="ARBA" id="ARBA00005771"/>
    </source>
</evidence>
<dbReference type="InterPro" id="IPR027417">
    <property type="entry name" value="P-loop_NTPase"/>
</dbReference>
<evidence type="ECO:0000313" key="4">
    <source>
        <dbReference type="EMBL" id="SLN76228.1"/>
    </source>
</evidence>
<evidence type="ECO:0000313" key="5">
    <source>
        <dbReference type="Proteomes" id="UP000193200"/>
    </source>
</evidence>
<dbReference type="GO" id="GO:0008146">
    <property type="term" value="F:sulfotransferase activity"/>
    <property type="evidence" value="ECO:0007669"/>
    <property type="project" value="InterPro"/>
</dbReference>
<dbReference type="RefSeq" id="WP_176245180.1">
    <property type="nucleotide sequence ID" value="NZ_FWFR01000004.1"/>
</dbReference>
<accession>A0A1Y5TXJ4</accession>
<protein>
    <submittedName>
        <fullName evidence="4">Sulfotransferase domain protein</fullName>
    </submittedName>
</protein>
<dbReference type="AlphaFoldDB" id="A0A1Y5TXJ4"/>
<dbReference type="Proteomes" id="UP000193200">
    <property type="component" value="Unassembled WGS sequence"/>
</dbReference>
<name>A0A1Y5TXJ4_9PROT</name>
<reference evidence="4 5" key="1">
    <citation type="submission" date="2017-03" db="EMBL/GenBank/DDBJ databases">
        <authorList>
            <person name="Afonso C.L."/>
            <person name="Miller P.J."/>
            <person name="Scott M.A."/>
            <person name="Spackman E."/>
            <person name="Goraichik I."/>
            <person name="Dimitrov K.M."/>
            <person name="Suarez D.L."/>
            <person name="Swayne D.E."/>
        </authorList>
    </citation>
    <scope>NUCLEOTIDE SEQUENCE [LARGE SCALE GENOMIC DNA]</scope>
    <source>
        <strain evidence="4 5">CECT 7691</strain>
    </source>
</reference>
<evidence type="ECO:0000259" key="3">
    <source>
        <dbReference type="Pfam" id="PF00685"/>
    </source>
</evidence>
<dbReference type="EMBL" id="FWFR01000004">
    <property type="protein sequence ID" value="SLN76228.1"/>
    <property type="molecule type" value="Genomic_DNA"/>
</dbReference>
<dbReference type="SUPFAM" id="SSF52540">
    <property type="entry name" value="P-loop containing nucleoside triphosphate hydrolases"/>
    <property type="match status" value="1"/>
</dbReference>
<sequence>MHVLLKKLTRELTLLLLFFLPKARKIRIERWLRGREEARKLRLADGVVVSFGKSGRTWLRVMISRFYQVKHGLAERHLIGFDNLHRKNAAIPKLFFTHDNYLKDYTGNAASKADYYDSKVVLLVRNPADVAVSQYFQWKFRMRPAKKALNDYPAHNAEIEPFDFVMDENAGLPKIIDWMNLWAREAPRINGLYIMRYEDMRTDAERELARLVEFLGTPGSAEEVKEAVAFSSVDNMRKMEEKRTFWLSGSRMVAKDKSNPNSYKVRRAKVGGFRDYFSDEQIAAIEAMVHDRLDPAFGYQDAKLKQAVT</sequence>
<dbReference type="PANTHER" id="PTHR11783">
    <property type="entry name" value="SULFOTRANSFERASE SULT"/>
    <property type="match status" value="1"/>
</dbReference>
<dbReference type="InParanoid" id="A0A1Y5TXJ4"/>
<dbReference type="InterPro" id="IPR000863">
    <property type="entry name" value="Sulfotransferase_dom"/>
</dbReference>
<keyword evidence="2 4" id="KW-0808">Transferase</keyword>
<gene>
    <name evidence="4" type="ORF">OCH7691_04070</name>
</gene>
<dbReference type="Gene3D" id="3.40.50.300">
    <property type="entry name" value="P-loop containing nucleotide triphosphate hydrolases"/>
    <property type="match status" value="1"/>
</dbReference>
<keyword evidence="5" id="KW-1185">Reference proteome</keyword>